<comment type="caution">
    <text evidence="1">The sequence shown here is derived from an EMBL/GenBank/DDBJ whole genome shotgun (WGS) entry which is preliminary data.</text>
</comment>
<keyword evidence="2" id="KW-1185">Reference proteome</keyword>
<gene>
    <name evidence="1" type="ORF">EVAR_97993_1</name>
</gene>
<dbReference type="AlphaFoldDB" id="A0A4C1WLI8"/>
<dbReference type="EMBL" id="BGZK01000576">
    <property type="protein sequence ID" value="GBP51169.1"/>
    <property type="molecule type" value="Genomic_DNA"/>
</dbReference>
<dbReference type="Proteomes" id="UP000299102">
    <property type="component" value="Unassembled WGS sequence"/>
</dbReference>
<name>A0A4C1WLI8_EUMVA</name>
<proteinExistence type="predicted"/>
<accession>A0A4C1WLI8</accession>
<organism evidence="1 2">
    <name type="scientific">Eumeta variegata</name>
    <name type="common">Bagworm moth</name>
    <name type="synonym">Eumeta japonica</name>
    <dbReference type="NCBI Taxonomy" id="151549"/>
    <lineage>
        <taxon>Eukaryota</taxon>
        <taxon>Metazoa</taxon>
        <taxon>Ecdysozoa</taxon>
        <taxon>Arthropoda</taxon>
        <taxon>Hexapoda</taxon>
        <taxon>Insecta</taxon>
        <taxon>Pterygota</taxon>
        <taxon>Neoptera</taxon>
        <taxon>Endopterygota</taxon>
        <taxon>Lepidoptera</taxon>
        <taxon>Glossata</taxon>
        <taxon>Ditrysia</taxon>
        <taxon>Tineoidea</taxon>
        <taxon>Psychidae</taxon>
        <taxon>Oiketicinae</taxon>
        <taxon>Eumeta</taxon>
    </lineage>
</organism>
<protein>
    <submittedName>
        <fullName evidence="1">Uncharacterized protein</fullName>
    </submittedName>
</protein>
<evidence type="ECO:0000313" key="1">
    <source>
        <dbReference type="EMBL" id="GBP51169.1"/>
    </source>
</evidence>
<evidence type="ECO:0000313" key="2">
    <source>
        <dbReference type="Proteomes" id="UP000299102"/>
    </source>
</evidence>
<reference evidence="1 2" key="1">
    <citation type="journal article" date="2019" name="Commun. Biol.">
        <title>The bagworm genome reveals a unique fibroin gene that provides high tensile strength.</title>
        <authorList>
            <person name="Kono N."/>
            <person name="Nakamura H."/>
            <person name="Ohtoshi R."/>
            <person name="Tomita M."/>
            <person name="Numata K."/>
            <person name="Arakawa K."/>
        </authorList>
    </citation>
    <scope>NUCLEOTIDE SEQUENCE [LARGE SCALE GENOMIC DNA]</scope>
</reference>
<sequence length="68" mass="8190">MELEDSRDERCALLYGVLGRSLYEEAIRDIQLYSGLRDTRIGMRSIEEEEEYLGYSRERDRVLEWNQN</sequence>